<dbReference type="EnsemblPlants" id="Pp3c4_21590V3.2">
    <property type="protein sequence ID" value="Pp3c4_21590V3.2"/>
    <property type="gene ID" value="Pp3c4_21590"/>
</dbReference>
<gene>
    <name evidence="2" type="ORF">PHYPA_006570</name>
</gene>
<dbReference type="Gramene" id="Pp3c4_21590V3.2">
    <property type="protein sequence ID" value="Pp3c4_21590V3.2"/>
    <property type="gene ID" value="Pp3c4_21590"/>
</dbReference>
<dbReference type="EMBL" id="ABEU02000004">
    <property type="protein sequence ID" value="PNR55673.1"/>
    <property type="molecule type" value="Genomic_DNA"/>
</dbReference>
<reference evidence="2 4" key="2">
    <citation type="journal article" date="2018" name="Plant J.">
        <title>The Physcomitrella patens chromosome-scale assembly reveals moss genome structure and evolution.</title>
        <authorList>
            <person name="Lang D."/>
            <person name="Ullrich K.K."/>
            <person name="Murat F."/>
            <person name="Fuchs J."/>
            <person name="Jenkins J."/>
            <person name="Haas F.B."/>
            <person name="Piednoel M."/>
            <person name="Gundlach H."/>
            <person name="Van Bel M."/>
            <person name="Meyberg R."/>
            <person name="Vives C."/>
            <person name="Morata J."/>
            <person name="Symeonidi A."/>
            <person name="Hiss M."/>
            <person name="Muchero W."/>
            <person name="Kamisugi Y."/>
            <person name="Saleh O."/>
            <person name="Blanc G."/>
            <person name="Decker E.L."/>
            <person name="van Gessel N."/>
            <person name="Grimwood J."/>
            <person name="Hayes R.D."/>
            <person name="Graham S.W."/>
            <person name="Gunter L.E."/>
            <person name="McDaniel S.F."/>
            <person name="Hoernstein S.N.W."/>
            <person name="Larsson A."/>
            <person name="Li F.W."/>
            <person name="Perroud P.F."/>
            <person name="Phillips J."/>
            <person name="Ranjan P."/>
            <person name="Rokshar D.S."/>
            <person name="Rothfels C.J."/>
            <person name="Schneider L."/>
            <person name="Shu S."/>
            <person name="Stevenson D.W."/>
            <person name="Thummler F."/>
            <person name="Tillich M."/>
            <person name="Villarreal Aguilar J.C."/>
            <person name="Widiez T."/>
            <person name="Wong G.K."/>
            <person name="Wymore A."/>
            <person name="Zhang Y."/>
            <person name="Zimmer A.D."/>
            <person name="Quatrano R.S."/>
            <person name="Mayer K.F.X."/>
            <person name="Goodstein D."/>
            <person name="Casacuberta J.M."/>
            <person name="Vandepoele K."/>
            <person name="Reski R."/>
            <person name="Cuming A.C."/>
            <person name="Tuskan G.A."/>
            <person name="Maumus F."/>
            <person name="Salse J."/>
            <person name="Schmutz J."/>
            <person name="Rensing S.A."/>
        </authorList>
    </citation>
    <scope>NUCLEOTIDE SEQUENCE [LARGE SCALE GENOMIC DNA]</scope>
    <source>
        <strain evidence="3 4">cv. Gransden 2004</strain>
    </source>
</reference>
<sequence>MRQLYQAKLQQNLKYLAAIADAQLGIPFLPPMQPPQHYTQQLQVAAQKHITEVPAVPPQPTTDDPEGNVGLI</sequence>
<organism evidence="2">
    <name type="scientific">Physcomitrium patens</name>
    <name type="common">Spreading-leaved earth moss</name>
    <name type="synonym">Physcomitrella patens</name>
    <dbReference type="NCBI Taxonomy" id="3218"/>
    <lineage>
        <taxon>Eukaryota</taxon>
        <taxon>Viridiplantae</taxon>
        <taxon>Streptophyta</taxon>
        <taxon>Embryophyta</taxon>
        <taxon>Bryophyta</taxon>
        <taxon>Bryophytina</taxon>
        <taxon>Bryopsida</taxon>
        <taxon>Funariidae</taxon>
        <taxon>Funariales</taxon>
        <taxon>Funariaceae</taxon>
        <taxon>Physcomitrium</taxon>
    </lineage>
</organism>
<name>A0A2K1KPG4_PHYPA</name>
<dbReference type="AlphaFoldDB" id="A0A2K1KPG4"/>
<dbReference type="InParanoid" id="A0A2K1KPG4"/>
<dbReference type="Proteomes" id="UP000006727">
    <property type="component" value="Chromosome 4"/>
</dbReference>
<evidence type="ECO:0000313" key="2">
    <source>
        <dbReference type="EMBL" id="PNR55673.1"/>
    </source>
</evidence>
<dbReference type="EnsemblPlants" id="Pp3c4_21590V3.3">
    <property type="protein sequence ID" value="Pp3c4_21590V3.3"/>
    <property type="gene ID" value="Pp3c4_21590"/>
</dbReference>
<evidence type="ECO:0000256" key="1">
    <source>
        <dbReference type="SAM" id="MobiDB-lite"/>
    </source>
</evidence>
<proteinExistence type="predicted"/>
<protein>
    <submittedName>
        <fullName evidence="2 3">Uncharacterized protein</fullName>
    </submittedName>
</protein>
<dbReference type="Gramene" id="Pp3c4_21590V3.3">
    <property type="protein sequence ID" value="Pp3c4_21590V3.3"/>
    <property type="gene ID" value="Pp3c4_21590"/>
</dbReference>
<dbReference type="EnsemblPlants" id="Pp3c4_21590V3.1">
    <property type="protein sequence ID" value="Pp3c4_21590V3.1"/>
    <property type="gene ID" value="Pp3c4_21590"/>
</dbReference>
<accession>A0A2K1KPG4</accession>
<dbReference type="PaxDb" id="3218-PP1S298_17V6.1"/>
<reference evidence="2 4" key="1">
    <citation type="journal article" date="2008" name="Science">
        <title>The Physcomitrella genome reveals evolutionary insights into the conquest of land by plants.</title>
        <authorList>
            <person name="Rensing S."/>
            <person name="Lang D."/>
            <person name="Zimmer A."/>
            <person name="Terry A."/>
            <person name="Salamov A."/>
            <person name="Shapiro H."/>
            <person name="Nishiyama T."/>
            <person name="Perroud P.-F."/>
            <person name="Lindquist E."/>
            <person name="Kamisugi Y."/>
            <person name="Tanahashi T."/>
            <person name="Sakakibara K."/>
            <person name="Fujita T."/>
            <person name="Oishi K."/>
            <person name="Shin-I T."/>
            <person name="Kuroki Y."/>
            <person name="Toyoda A."/>
            <person name="Suzuki Y."/>
            <person name="Hashimoto A."/>
            <person name="Yamaguchi K."/>
            <person name="Sugano A."/>
            <person name="Kohara Y."/>
            <person name="Fujiyama A."/>
            <person name="Anterola A."/>
            <person name="Aoki S."/>
            <person name="Ashton N."/>
            <person name="Barbazuk W.B."/>
            <person name="Barker E."/>
            <person name="Bennetzen J."/>
            <person name="Bezanilla M."/>
            <person name="Blankenship R."/>
            <person name="Cho S.H."/>
            <person name="Dutcher S."/>
            <person name="Estelle M."/>
            <person name="Fawcett J.A."/>
            <person name="Gundlach H."/>
            <person name="Hanada K."/>
            <person name="Heyl A."/>
            <person name="Hicks K.A."/>
            <person name="Hugh J."/>
            <person name="Lohr M."/>
            <person name="Mayer K."/>
            <person name="Melkozernov A."/>
            <person name="Murata T."/>
            <person name="Nelson D."/>
            <person name="Pils B."/>
            <person name="Prigge M."/>
            <person name="Reiss B."/>
            <person name="Renner T."/>
            <person name="Rombauts S."/>
            <person name="Rushton P."/>
            <person name="Sanderfoot A."/>
            <person name="Schween G."/>
            <person name="Shiu S.-H."/>
            <person name="Stueber K."/>
            <person name="Theodoulou F.L."/>
            <person name="Tu H."/>
            <person name="Van de Peer Y."/>
            <person name="Verrier P.J."/>
            <person name="Waters E."/>
            <person name="Wood A."/>
            <person name="Yang L."/>
            <person name="Cove D."/>
            <person name="Cuming A."/>
            <person name="Hasebe M."/>
            <person name="Lucas S."/>
            <person name="Mishler D.B."/>
            <person name="Reski R."/>
            <person name="Grigoriev I."/>
            <person name="Quatrano R.S."/>
            <person name="Boore J.L."/>
        </authorList>
    </citation>
    <scope>NUCLEOTIDE SEQUENCE [LARGE SCALE GENOMIC DNA]</scope>
    <source>
        <strain evidence="3 4">cv. Gransden 2004</strain>
    </source>
</reference>
<dbReference type="Gramene" id="Pp3c4_21590V3.1">
    <property type="protein sequence ID" value="Pp3c4_21590V3.1"/>
    <property type="gene ID" value="Pp3c4_21590"/>
</dbReference>
<feature type="region of interest" description="Disordered" evidence="1">
    <location>
        <begin position="53"/>
        <end position="72"/>
    </location>
</feature>
<evidence type="ECO:0000313" key="3">
    <source>
        <dbReference type="EnsemblPlants" id="Pp3c4_21590V3.1"/>
    </source>
</evidence>
<reference evidence="3" key="3">
    <citation type="submission" date="2020-12" db="UniProtKB">
        <authorList>
            <consortium name="EnsemblPlants"/>
        </authorList>
    </citation>
    <scope>IDENTIFICATION</scope>
</reference>
<evidence type="ECO:0000313" key="4">
    <source>
        <dbReference type="Proteomes" id="UP000006727"/>
    </source>
</evidence>
<keyword evidence="4" id="KW-1185">Reference proteome</keyword>